<dbReference type="SMART" id="SM00418">
    <property type="entry name" value="HTH_ARSR"/>
    <property type="match status" value="1"/>
</dbReference>
<comment type="caution">
    <text evidence="2">The sequence shown here is derived from an EMBL/GenBank/DDBJ whole genome shotgun (WGS) entry which is preliminary data.</text>
</comment>
<name>A0A927Q037_9ACTN</name>
<protein>
    <submittedName>
        <fullName evidence="2">Winged helix-turn-helix transcriptional regulator</fullName>
    </submittedName>
</protein>
<dbReference type="Pfam" id="PF12840">
    <property type="entry name" value="HTH_20"/>
    <property type="match status" value="1"/>
</dbReference>
<dbReference type="RefSeq" id="WP_192140055.1">
    <property type="nucleotide sequence ID" value="NZ_JACYXZ010000001.1"/>
</dbReference>
<evidence type="ECO:0000313" key="2">
    <source>
        <dbReference type="EMBL" id="MBD8868427.1"/>
    </source>
</evidence>
<keyword evidence="3" id="KW-1185">Reference proteome</keyword>
<organism evidence="2 3">
    <name type="scientific">Nocardioides donggukensis</name>
    <dbReference type="NCBI Taxonomy" id="2774019"/>
    <lineage>
        <taxon>Bacteria</taxon>
        <taxon>Bacillati</taxon>
        <taxon>Actinomycetota</taxon>
        <taxon>Actinomycetes</taxon>
        <taxon>Propionibacteriales</taxon>
        <taxon>Nocardioidaceae</taxon>
        <taxon>Nocardioides</taxon>
    </lineage>
</organism>
<dbReference type="AlphaFoldDB" id="A0A927Q037"/>
<dbReference type="GO" id="GO:0003700">
    <property type="term" value="F:DNA-binding transcription factor activity"/>
    <property type="evidence" value="ECO:0007669"/>
    <property type="project" value="InterPro"/>
</dbReference>
<reference evidence="2" key="1">
    <citation type="submission" date="2020-09" db="EMBL/GenBank/DDBJ databases">
        <title>Nocardioides sp. strain MJB4 16S ribosomal RNA gene Genome sequencing and assembly.</title>
        <authorList>
            <person name="Kim I."/>
        </authorList>
    </citation>
    <scope>NUCLEOTIDE SEQUENCE</scope>
    <source>
        <strain evidence="2">MJB4</strain>
    </source>
</reference>
<sequence length="120" mass="13140">MANFAGMSPAAMDRLFVALGDASRRHILVQLAERGALSVGEASRGLDLSPAGITKHVKVLEEAGLVSRRLAGRRHVLSLESERLLLAEDWIDRYRSLWEHSLERLAAVAAHLEAEGEDSD</sequence>
<dbReference type="InterPro" id="IPR036388">
    <property type="entry name" value="WH-like_DNA-bd_sf"/>
</dbReference>
<dbReference type="SUPFAM" id="SSF46785">
    <property type="entry name" value="Winged helix' DNA-binding domain"/>
    <property type="match status" value="1"/>
</dbReference>
<dbReference type="Proteomes" id="UP000616839">
    <property type="component" value="Unassembled WGS sequence"/>
</dbReference>
<dbReference type="PROSITE" id="PS50987">
    <property type="entry name" value="HTH_ARSR_2"/>
    <property type="match status" value="1"/>
</dbReference>
<dbReference type="Gene3D" id="1.10.10.10">
    <property type="entry name" value="Winged helix-like DNA-binding domain superfamily/Winged helix DNA-binding domain"/>
    <property type="match status" value="1"/>
</dbReference>
<gene>
    <name evidence="2" type="ORF">IE331_02220</name>
</gene>
<dbReference type="CDD" id="cd00090">
    <property type="entry name" value="HTH_ARSR"/>
    <property type="match status" value="1"/>
</dbReference>
<dbReference type="PANTHER" id="PTHR38600">
    <property type="entry name" value="TRANSCRIPTIONAL REGULATORY PROTEIN"/>
    <property type="match status" value="1"/>
</dbReference>
<dbReference type="NCBIfam" id="NF033788">
    <property type="entry name" value="HTH_metalloreg"/>
    <property type="match status" value="1"/>
</dbReference>
<accession>A0A927Q037</accession>
<feature type="domain" description="HTH arsR-type" evidence="1">
    <location>
        <begin position="4"/>
        <end position="116"/>
    </location>
</feature>
<evidence type="ECO:0000259" key="1">
    <source>
        <dbReference type="PROSITE" id="PS50987"/>
    </source>
</evidence>
<evidence type="ECO:0000313" key="3">
    <source>
        <dbReference type="Proteomes" id="UP000616839"/>
    </source>
</evidence>
<dbReference type="PRINTS" id="PR00778">
    <property type="entry name" value="HTHARSR"/>
</dbReference>
<proteinExistence type="predicted"/>
<dbReference type="InterPro" id="IPR011991">
    <property type="entry name" value="ArsR-like_HTH"/>
</dbReference>
<dbReference type="PANTHER" id="PTHR38600:SF2">
    <property type="entry name" value="SLL0088 PROTEIN"/>
    <property type="match status" value="1"/>
</dbReference>
<dbReference type="InterPro" id="IPR001845">
    <property type="entry name" value="HTH_ArsR_DNA-bd_dom"/>
</dbReference>
<dbReference type="EMBL" id="JACYXZ010000001">
    <property type="protein sequence ID" value="MBD8868427.1"/>
    <property type="molecule type" value="Genomic_DNA"/>
</dbReference>
<dbReference type="InterPro" id="IPR036390">
    <property type="entry name" value="WH_DNA-bd_sf"/>
</dbReference>